<protein>
    <submittedName>
        <fullName evidence="1">Uncharacterized protein</fullName>
    </submittedName>
</protein>
<evidence type="ECO:0000313" key="1">
    <source>
        <dbReference type="EMBL" id="ASA55292.1"/>
    </source>
</evidence>
<reference evidence="1 2" key="1">
    <citation type="submission" date="2016-12" db="EMBL/GenBank/DDBJ databases">
        <authorList>
            <person name="Song W.-J."/>
            <person name="Kurnit D.M."/>
        </authorList>
    </citation>
    <scope>NUCLEOTIDE SEQUENCE [LARGE SCALE GENOMIC DNA]</scope>
    <source>
        <strain evidence="1 2">ATCC 43942</strain>
    </source>
</reference>
<sequence length="108" mass="12154">MASLLVYALGLALFLYDHVCLYLNRGVAMNTQLPCPTCLENGKKSIIHIEPELLLSGAHFSCPICHSSVSLSISSYPIYRQGLDKYRQYQMVTHGLKAEGERPKLDRR</sequence>
<dbReference type="Proteomes" id="UP000196708">
    <property type="component" value="Chromosome 1"/>
</dbReference>
<organism evidence="1 2">
    <name type="scientific">Vibrio gazogenes</name>
    <dbReference type="NCBI Taxonomy" id="687"/>
    <lineage>
        <taxon>Bacteria</taxon>
        <taxon>Pseudomonadati</taxon>
        <taxon>Pseudomonadota</taxon>
        <taxon>Gammaproteobacteria</taxon>
        <taxon>Vibrionales</taxon>
        <taxon>Vibrionaceae</taxon>
        <taxon>Vibrio</taxon>
    </lineage>
</organism>
<dbReference type="AlphaFoldDB" id="A0A1Z2SDN1"/>
<dbReference type="EMBL" id="CP018835">
    <property type="protein sequence ID" value="ASA55292.1"/>
    <property type="molecule type" value="Genomic_DNA"/>
</dbReference>
<accession>A0A1Z2SDN1</accession>
<dbReference type="KEGG" id="vga:BSQ33_05850"/>
<gene>
    <name evidence="1" type="ORF">BSQ33_05850</name>
</gene>
<name>A0A1Z2SDN1_VIBGA</name>
<proteinExistence type="predicted"/>
<evidence type="ECO:0000313" key="2">
    <source>
        <dbReference type="Proteomes" id="UP000196708"/>
    </source>
</evidence>